<sequence length="113" mass="12617">MGKPAVAVRDCTASVEAAAKTNQDYHALRNLRRYHGACITVPRAATSPAYGPKRCCYSWKNPQANGGPGSKYPRLKICTWNVAGLRRFVILKTHNQHPSKNMNTTQFFFPTVH</sequence>
<dbReference type="Proteomes" id="UP000595437">
    <property type="component" value="Chromosome 1"/>
</dbReference>
<proteinExistence type="predicted"/>
<dbReference type="AlphaFoldDB" id="A0A7T8KIQ4"/>
<dbReference type="EMBL" id="CP045890">
    <property type="protein sequence ID" value="QQP56683.1"/>
    <property type="molecule type" value="Genomic_DNA"/>
</dbReference>
<name>A0A7T8KIQ4_CALRO</name>
<organism evidence="1 2">
    <name type="scientific">Caligus rogercresseyi</name>
    <name type="common">Sea louse</name>
    <dbReference type="NCBI Taxonomy" id="217165"/>
    <lineage>
        <taxon>Eukaryota</taxon>
        <taxon>Metazoa</taxon>
        <taxon>Ecdysozoa</taxon>
        <taxon>Arthropoda</taxon>
        <taxon>Crustacea</taxon>
        <taxon>Multicrustacea</taxon>
        <taxon>Hexanauplia</taxon>
        <taxon>Copepoda</taxon>
        <taxon>Siphonostomatoida</taxon>
        <taxon>Caligidae</taxon>
        <taxon>Caligus</taxon>
    </lineage>
</organism>
<accession>A0A7T8KIQ4</accession>
<gene>
    <name evidence="1" type="ORF">FKW44_001429</name>
</gene>
<evidence type="ECO:0000313" key="1">
    <source>
        <dbReference type="EMBL" id="QQP56683.1"/>
    </source>
</evidence>
<reference evidence="2" key="1">
    <citation type="submission" date="2021-01" db="EMBL/GenBank/DDBJ databases">
        <title>Caligus Genome Assembly.</title>
        <authorList>
            <person name="Gallardo-Escarate C."/>
        </authorList>
    </citation>
    <scope>NUCLEOTIDE SEQUENCE [LARGE SCALE GENOMIC DNA]</scope>
</reference>
<keyword evidence="2" id="KW-1185">Reference proteome</keyword>
<protein>
    <submittedName>
        <fullName evidence="1">Uncharacterized protein</fullName>
    </submittedName>
</protein>
<evidence type="ECO:0000313" key="2">
    <source>
        <dbReference type="Proteomes" id="UP000595437"/>
    </source>
</evidence>